<feature type="compositionally biased region" description="Polar residues" evidence="1">
    <location>
        <begin position="701"/>
        <end position="717"/>
    </location>
</feature>
<feature type="compositionally biased region" description="Pro residues" evidence="1">
    <location>
        <begin position="101"/>
        <end position="119"/>
    </location>
</feature>
<dbReference type="PANTHER" id="PTHR21397:SF2">
    <property type="entry name" value="CHROMATIN COMPLEXES SUBUNIT BAP18"/>
    <property type="match status" value="1"/>
</dbReference>
<feature type="compositionally biased region" description="Polar residues" evidence="1">
    <location>
        <begin position="86"/>
        <end position="100"/>
    </location>
</feature>
<evidence type="ECO:0000313" key="2">
    <source>
        <dbReference type="EMBL" id="PCG68479.1"/>
    </source>
</evidence>
<feature type="compositionally biased region" description="Basic residues" evidence="1">
    <location>
        <begin position="759"/>
        <end position="768"/>
    </location>
</feature>
<comment type="caution">
    <text evidence="2">The sequence shown here is derived from an EMBL/GenBank/DDBJ whole genome shotgun (WGS) entry which is preliminary data.</text>
</comment>
<sequence length="768" mass="85937">MNHSAAKVGEIFREAGTAFSKLSEMTISLQPIEESPHGGKWTEEEVELLRGCVNRFAVELNKISQHIKNRTMYHLRRLLEMDSGAIQDTSSFPPRHNPSQAQPPRPPLSQVQPPRPPRPQVQLPTRHTSPTAEYLMPLTRYPLSPAEYVPPQAEYISRPAGYIPPPREYLPLLTDYVPPPAEYAPPRAEYILLPIEYIPPPAEYMPQLPEYIPLPMKCIPPLTKYIPQPEEHSPSPAEYIAPPVEYIPQPPECIPAPAEYTPSPAEYVPLASEYITPPPPPPRPSTPELTLNMYLQGFGDNDDDLLLSFNPEIVPLVPPEQIMQPDKIQEKSPFEFEDIQLDQINLDEIKLAIPNLLKALDESAMPSTSAQSDQNALPCSQDNRDKESVTANIGTLHAEPTATEGAFSSIRNETKSIYSSPTVSSVHALDTADLHSRKRPDQAKWDIFKTEAKIESVKTSPTPNRQFTWFKAGETSVHNSSYTGQIKITELASGHFKNVTRPTGSTRIEERPFKMFNVRRTETVTSATATKESTETKEENKVKEKFDFFKYTQAKREEQSDNWFNFRRALEKRDQDSQSKDSDQNKEGSPSGNKSEDNKSEDNKGEDNKTGGFFNFRQSAESRANSTVGSQGNPSSPWVMEVSDEASTPQPVKRCHTPLEVDEKATFLSIRADNKIAPFKPFNRAKQAEPVGARRSRRLSHTTAFTEYITASATESTSGRKRDQRANSKRGKATGDKGGQGTPAKRSRKNPSGPSAKALKNKKKPKTE</sequence>
<evidence type="ECO:0000256" key="1">
    <source>
        <dbReference type="SAM" id="MobiDB-lite"/>
    </source>
</evidence>
<dbReference type="AlphaFoldDB" id="A0A2A4J9F8"/>
<evidence type="ECO:0008006" key="3">
    <source>
        <dbReference type="Google" id="ProtNLM"/>
    </source>
</evidence>
<name>A0A2A4J9F8_HELVI</name>
<feature type="compositionally biased region" description="Polar residues" evidence="1">
    <location>
        <begin position="367"/>
        <end position="381"/>
    </location>
</feature>
<feature type="compositionally biased region" description="Polar residues" evidence="1">
    <location>
        <begin position="616"/>
        <end position="636"/>
    </location>
</feature>
<feature type="compositionally biased region" description="Basic and acidic residues" evidence="1">
    <location>
        <begin position="571"/>
        <end position="586"/>
    </location>
</feature>
<protein>
    <recommendedName>
        <fullName evidence="3">Myb-like domain-containing protein</fullName>
    </recommendedName>
</protein>
<dbReference type="GO" id="GO:0016589">
    <property type="term" value="C:NURF complex"/>
    <property type="evidence" value="ECO:0007669"/>
    <property type="project" value="TreeGrafter"/>
</dbReference>
<dbReference type="STRING" id="7102.A0A2A4J9F8"/>
<feature type="region of interest" description="Disordered" evidence="1">
    <location>
        <begin position="686"/>
        <end position="768"/>
    </location>
</feature>
<feature type="compositionally biased region" description="Basic and acidic residues" evidence="1">
    <location>
        <begin position="594"/>
        <end position="609"/>
    </location>
</feature>
<feature type="region of interest" description="Disordered" evidence="1">
    <location>
        <begin position="571"/>
        <end position="660"/>
    </location>
</feature>
<feature type="region of interest" description="Disordered" evidence="1">
    <location>
        <begin position="367"/>
        <end position="386"/>
    </location>
</feature>
<feature type="region of interest" description="Disordered" evidence="1">
    <location>
        <begin position="86"/>
        <end position="128"/>
    </location>
</feature>
<dbReference type="PANTHER" id="PTHR21397">
    <property type="entry name" value="CHROMATIN COMPLEXES SUBUNIT BAP18-RELATED"/>
    <property type="match status" value="1"/>
</dbReference>
<gene>
    <name evidence="2" type="ORF">B5V51_5184</name>
</gene>
<accession>A0A2A4J9F8</accession>
<dbReference type="EMBL" id="NWSH01002345">
    <property type="protein sequence ID" value="PCG68479.1"/>
    <property type="molecule type" value="Genomic_DNA"/>
</dbReference>
<dbReference type="GO" id="GO:0071339">
    <property type="term" value="C:MLL1 complex"/>
    <property type="evidence" value="ECO:0007669"/>
    <property type="project" value="TreeGrafter"/>
</dbReference>
<organism evidence="2">
    <name type="scientific">Heliothis virescens</name>
    <name type="common">Tobacco budworm moth</name>
    <dbReference type="NCBI Taxonomy" id="7102"/>
    <lineage>
        <taxon>Eukaryota</taxon>
        <taxon>Metazoa</taxon>
        <taxon>Ecdysozoa</taxon>
        <taxon>Arthropoda</taxon>
        <taxon>Hexapoda</taxon>
        <taxon>Insecta</taxon>
        <taxon>Pterygota</taxon>
        <taxon>Neoptera</taxon>
        <taxon>Endopterygota</taxon>
        <taxon>Lepidoptera</taxon>
        <taxon>Glossata</taxon>
        <taxon>Ditrysia</taxon>
        <taxon>Noctuoidea</taxon>
        <taxon>Noctuidae</taxon>
        <taxon>Heliothinae</taxon>
        <taxon>Heliothis</taxon>
    </lineage>
</organism>
<reference evidence="2" key="1">
    <citation type="submission" date="2017-09" db="EMBL/GenBank/DDBJ databases">
        <title>Contemporary evolution of a Lepidopteran species, Heliothis virescens, in response to modern agricultural practices.</title>
        <authorList>
            <person name="Fritz M.L."/>
            <person name="Deyonke A.M."/>
            <person name="Papanicolaou A."/>
            <person name="Micinski S."/>
            <person name="Westbrook J."/>
            <person name="Gould F."/>
        </authorList>
    </citation>
    <scope>NUCLEOTIDE SEQUENCE [LARGE SCALE GENOMIC DNA]</scope>
    <source>
        <strain evidence="2">HvINT-</strain>
        <tissue evidence="2">Whole body</tissue>
    </source>
</reference>
<proteinExistence type="predicted"/>